<keyword evidence="3 6" id="KW-0812">Transmembrane</keyword>
<evidence type="ECO:0000256" key="6">
    <source>
        <dbReference type="SAM" id="Phobius"/>
    </source>
</evidence>
<name>D3Q9E6_STANL</name>
<dbReference type="PANTHER" id="PTHR23513">
    <property type="entry name" value="INTEGRAL MEMBRANE EFFLUX PROTEIN-RELATED"/>
    <property type="match status" value="1"/>
</dbReference>
<dbReference type="Pfam" id="PF07690">
    <property type="entry name" value="MFS_1"/>
    <property type="match status" value="2"/>
</dbReference>
<evidence type="ECO:0000259" key="7">
    <source>
        <dbReference type="PROSITE" id="PS50850"/>
    </source>
</evidence>
<dbReference type="PROSITE" id="PS50850">
    <property type="entry name" value="MFS"/>
    <property type="match status" value="1"/>
</dbReference>
<feature type="transmembrane region" description="Helical" evidence="6">
    <location>
        <begin position="21"/>
        <end position="44"/>
    </location>
</feature>
<feature type="transmembrane region" description="Helical" evidence="6">
    <location>
        <begin position="290"/>
        <end position="309"/>
    </location>
</feature>
<keyword evidence="4 6" id="KW-1133">Transmembrane helix</keyword>
<feature type="transmembrane region" description="Helical" evidence="6">
    <location>
        <begin position="151"/>
        <end position="169"/>
    </location>
</feature>
<feature type="transmembrane region" description="Helical" evidence="6">
    <location>
        <begin position="228"/>
        <end position="251"/>
    </location>
</feature>
<protein>
    <submittedName>
        <fullName evidence="8">Major facilitator superfamily MFS_1</fullName>
    </submittedName>
</protein>
<dbReference type="InterPro" id="IPR036259">
    <property type="entry name" value="MFS_trans_sf"/>
</dbReference>
<evidence type="ECO:0000313" key="8">
    <source>
        <dbReference type="EMBL" id="ADD42628.1"/>
    </source>
</evidence>
<evidence type="ECO:0000256" key="1">
    <source>
        <dbReference type="ARBA" id="ARBA00004651"/>
    </source>
</evidence>
<dbReference type="CDD" id="cd06173">
    <property type="entry name" value="MFS_MefA_like"/>
    <property type="match status" value="1"/>
</dbReference>
<dbReference type="STRING" id="446470.Snas_2953"/>
<sequence>MVDTPTRVRYRDVFAVREFRALWLAELLSICGDQLARVALSVMVFNSTSSATLTGLTYGLTYAPSLVGGILLTGIADRFPRRTVMAVVDLLRAALILLVVIPGMPFWGLCVLVGSVSLLNPVFKAAQLAVLPDMLPGDRFAVGMAIRQMTIQFAQLLGFAGGGLLIAVVSAHTALVADSATFLASALFVWTGLRARPAAVDTATSRPGWLSAMSRGARLAFTDRGLRTLMLLGWLMAVITVYEGLAAPYAADLGGGSAYTGLLLAADPLGGVIGAYLFGRWVPAWLRPRLVGTLAIVAAGLLGGCLLRPGLPGSLLLFVVCGGLGTIVVMQASTTFTTAVPDEHRGQVVGLSNTGLSTASGASPLLAGMIADEIGAVETVGWFGLASAALAVPLSIAWWRTYRGDRRRWTPEE</sequence>
<accession>D3Q9E6</accession>
<feature type="transmembrane region" description="Helical" evidence="6">
    <location>
        <begin position="315"/>
        <end position="336"/>
    </location>
</feature>
<dbReference type="KEGG" id="sna:Snas_2953"/>
<evidence type="ECO:0000313" key="9">
    <source>
        <dbReference type="Proteomes" id="UP000000844"/>
    </source>
</evidence>
<dbReference type="HOGENOM" id="CLU_034180_14_1_11"/>
<dbReference type="Proteomes" id="UP000000844">
    <property type="component" value="Chromosome"/>
</dbReference>
<dbReference type="RefSeq" id="WP_013018199.1">
    <property type="nucleotide sequence ID" value="NC_013947.1"/>
</dbReference>
<proteinExistence type="predicted"/>
<dbReference type="InterPro" id="IPR020846">
    <property type="entry name" value="MFS_dom"/>
</dbReference>
<evidence type="ECO:0000256" key="4">
    <source>
        <dbReference type="ARBA" id="ARBA00022989"/>
    </source>
</evidence>
<gene>
    <name evidence="8" type="ordered locus">Snas_2953</name>
</gene>
<comment type="subcellular location">
    <subcellularLocation>
        <location evidence="1">Cell membrane</location>
        <topology evidence="1">Multi-pass membrane protein</topology>
    </subcellularLocation>
</comment>
<feature type="transmembrane region" description="Helical" evidence="6">
    <location>
        <begin position="106"/>
        <end position="130"/>
    </location>
</feature>
<dbReference type="OrthoDB" id="3227279at2"/>
<dbReference type="Gene3D" id="1.20.1250.20">
    <property type="entry name" value="MFS general substrate transporter like domains"/>
    <property type="match status" value="1"/>
</dbReference>
<dbReference type="InterPro" id="IPR011701">
    <property type="entry name" value="MFS"/>
</dbReference>
<evidence type="ECO:0000256" key="2">
    <source>
        <dbReference type="ARBA" id="ARBA00022475"/>
    </source>
</evidence>
<feature type="transmembrane region" description="Helical" evidence="6">
    <location>
        <begin position="348"/>
        <end position="367"/>
    </location>
</feature>
<keyword evidence="5 6" id="KW-0472">Membrane</keyword>
<dbReference type="EMBL" id="CP001778">
    <property type="protein sequence ID" value="ADD42628.1"/>
    <property type="molecule type" value="Genomic_DNA"/>
</dbReference>
<feature type="transmembrane region" description="Helical" evidence="6">
    <location>
        <begin position="56"/>
        <end position="76"/>
    </location>
</feature>
<keyword evidence="2" id="KW-1003">Cell membrane</keyword>
<dbReference type="PANTHER" id="PTHR23513:SF11">
    <property type="entry name" value="STAPHYLOFERRIN A TRANSPORTER"/>
    <property type="match status" value="1"/>
</dbReference>
<evidence type="ECO:0000256" key="3">
    <source>
        <dbReference type="ARBA" id="ARBA00022692"/>
    </source>
</evidence>
<keyword evidence="9" id="KW-1185">Reference proteome</keyword>
<reference evidence="8 9" key="1">
    <citation type="journal article" date="2009" name="Stand. Genomic Sci.">
        <title>Complete genome sequence of Stackebrandtia nassauensis type strain (LLR-40K-21).</title>
        <authorList>
            <person name="Munk C."/>
            <person name="Lapidus A."/>
            <person name="Copeland A."/>
            <person name="Jando M."/>
            <person name="Mayilraj S."/>
            <person name="Glavina Del Rio T."/>
            <person name="Nolan M."/>
            <person name="Chen F."/>
            <person name="Lucas S."/>
            <person name="Tice H."/>
            <person name="Cheng J.F."/>
            <person name="Han C."/>
            <person name="Detter J.C."/>
            <person name="Bruce D."/>
            <person name="Goodwin L."/>
            <person name="Chain P."/>
            <person name="Pitluck S."/>
            <person name="Goker M."/>
            <person name="Ovchinikova G."/>
            <person name="Pati A."/>
            <person name="Ivanova N."/>
            <person name="Mavromatis K."/>
            <person name="Chen A."/>
            <person name="Palaniappan K."/>
            <person name="Land M."/>
            <person name="Hauser L."/>
            <person name="Chang Y.J."/>
            <person name="Jeffries C.D."/>
            <person name="Bristow J."/>
            <person name="Eisen J.A."/>
            <person name="Markowitz V."/>
            <person name="Hugenholtz P."/>
            <person name="Kyrpides N.C."/>
            <person name="Klenk H.P."/>
        </authorList>
    </citation>
    <scope>NUCLEOTIDE SEQUENCE [LARGE SCALE GENOMIC DNA]</scope>
    <source>
        <strain evidence="9">DSM 44728 / CIP 108903 / NRRL B-16338 / NBRC 102104 / LLR-40K-21</strain>
    </source>
</reference>
<dbReference type="SUPFAM" id="SSF103473">
    <property type="entry name" value="MFS general substrate transporter"/>
    <property type="match status" value="1"/>
</dbReference>
<feature type="transmembrane region" description="Helical" evidence="6">
    <location>
        <begin position="257"/>
        <end position="278"/>
    </location>
</feature>
<dbReference type="GO" id="GO:0022857">
    <property type="term" value="F:transmembrane transporter activity"/>
    <property type="evidence" value="ECO:0007669"/>
    <property type="project" value="InterPro"/>
</dbReference>
<dbReference type="eggNOG" id="COG2814">
    <property type="taxonomic scope" value="Bacteria"/>
</dbReference>
<organism evidence="8 9">
    <name type="scientific">Stackebrandtia nassauensis (strain DSM 44728 / CIP 108903 / NRRL B-16338 / NBRC 102104 / LLR-40K-21)</name>
    <dbReference type="NCBI Taxonomy" id="446470"/>
    <lineage>
        <taxon>Bacteria</taxon>
        <taxon>Bacillati</taxon>
        <taxon>Actinomycetota</taxon>
        <taxon>Actinomycetes</taxon>
        <taxon>Glycomycetales</taxon>
        <taxon>Glycomycetaceae</taxon>
        <taxon>Stackebrandtia</taxon>
    </lineage>
</organism>
<feature type="domain" description="Major facilitator superfamily (MFS) profile" evidence="7">
    <location>
        <begin position="209"/>
        <end position="413"/>
    </location>
</feature>
<dbReference type="GO" id="GO:0005886">
    <property type="term" value="C:plasma membrane"/>
    <property type="evidence" value="ECO:0007669"/>
    <property type="project" value="UniProtKB-SubCell"/>
</dbReference>
<evidence type="ECO:0000256" key="5">
    <source>
        <dbReference type="ARBA" id="ARBA00023136"/>
    </source>
</evidence>
<dbReference type="AlphaFoldDB" id="D3Q9E6"/>
<feature type="transmembrane region" description="Helical" evidence="6">
    <location>
        <begin position="379"/>
        <end position="399"/>
    </location>
</feature>